<dbReference type="Gene3D" id="3.40.50.10330">
    <property type="entry name" value="Probable inorganic polyphosphate/atp-NAD kinase, domain 1"/>
    <property type="match status" value="1"/>
</dbReference>
<name>A0ABY5SSL5_9MICO</name>
<dbReference type="Gene3D" id="2.60.200.40">
    <property type="match status" value="1"/>
</dbReference>
<gene>
    <name evidence="2" type="ORF">L1F31_07890</name>
</gene>
<dbReference type="GO" id="GO:0016301">
    <property type="term" value="F:kinase activity"/>
    <property type="evidence" value="ECO:0007669"/>
    <property type="project" value="UniProtKB-KW"/>
</dbReference>
<keyword evidence="2" id="KW-0808">Transferase</keyword>
<keyword evidence="3" id="KW-1185">Reference proteome</keyword>
<dbReference type="InterPro" id="IPR017438">
    <property type="entry name" value="ATP-NAD_kinase_N"/>
</dbReference>
<dbReference type="InterPro" id="IPR001206">
    <property type="entry name" value="Diacylglycerol_kinase_cat_dom"/>
</dbReference>
<accession>A0ABY5SSL5</accession>
<dbReference type="Pfam" id="PF00781">
    <property type="entry name" value="DAGK_cat"/>
    <property type="match status" value="1"/>
</dbReference>
<dbReference type="Proteomes" id="UP001064879">
    <property type="component" value="Chromosome"/>
</dbReference>
<sequence>MSGIGIIVNPKHVSTHRAYFALVTGLNSSGIDYRTMSTTPVRSGRWQAEQLLDWGAASIIILGGDGTIRAAAPILAEAGVLTFIVPTGTANVLSRHLGFSSARQAIDHCIETVQQLSSSPTALGQSQERLVPVNTAEVRDAAGQWSQQAFLSLAGVGGDARAVAHHHLAPGLLGYMLGAGRALFAADLSAVTEREDPPRREPKRIWSLMASKAARPAGPVTVFPDADIAGREFSVLTVGPLPRRIAARLRAWRGIAAACLRGTPSDHRLMHYRRATSASIELTEPAPAQLDGDLIGDCLGLRVNAGEHRLRVSAPAS</sequence>
<dbReference type="SUPFAM" id="SSF111331">
    <property type="entry name" value="NAD kinase/diacylglycerol kinase-like"/>
    <property type="match status" value="1"/>
</dbReference>
<reference evidence="2" key="1">
    <citation type="submission" date="2022-03" db="EMBL/GenBank/DDBJ databases">
        <title>Brevibacterium spongiae sp. nov., isolated from marine sponge.</title>
        <authorList>
            <person name="Li Z."/>
            <person name="Zhang M."/>
        </authorList>
    </citation>
    <scope>NUCLEOTIDE SEQUENCE</scope>
    <source>
        <strain evidence="2">WHS-Z9</strain>
    </source>
</reference>
<dbReference type="PROSITE" id="PS50146">
    <property type="entry name" value="DAGK"/>
    <property type="match status" value="1"/>
</dbReference>
<feature type="domain" description="DAGKc" evidence="1">
    <location>
        <begin position="1"/>
        <end position="142"/>
    </location>
</feature>
<dbReference type="EMBL" id="CP093443">
    <property type="protein sequence ID" value="UVI37558.1"/>
    <property type="molecule type" value="Genomic_DNA"/>
</dbReference>
<dbReference type="RefSeq" id="WP_265420097.1">
    <property type="nucleotide sequence ID" value="NZ_CP093443.1"/>
</dbReference>
<evidence type="ECO:0000259" key="1">
    <source>
        <dbReference type="PROSITE" id="PS50146"/>
    </source>
</evidence>
<protein>
    <submittedName>
        <fullName evidence="2">NAD(+)/NADH kinase</fullName>
    </submittedName>
</protein>
<keyword evidence="2" id="KW-0418">Kinase</keyword>
<evidence type="ECO:0000313" key="2">
    <source>
        <dbReference type="EMBL" id="UVI37558.1"/>
    </source>
</evidence>
<organism evidence="2 3">
    <name type="scientific">Brevibacterium spongiae</name>
    <dbReference type="NCBI Taxonomy" id="2909672"/>
    <lineage>
        <taxon>Bacteria</taxon>
        <taxon>Bacillati</taxon>
        <taxon>Actinomycetota</taxon>
        <taxon>Actinomycetes</taxon>
        <taxon>Micrococcales</taxon>
        <taxon>Brevibacteriaceae</taxon>
        <taxon>Brevibacterium</taxon>
    </lineage>
</organism>
<dbReference type="InterPro" id="IPR016064">
    <property type="entry name" value="NAD/diacylglycerol_kinase_sf"/>
</dbReference>
<proteinExistence type="predicted"/>
<evidence type="ECO:0000313" key="3">
    <source>
        <dbReference type="Proteomes" id="UP001064879"/>
    </source>
</evidence>